<proteinExistence type="predicted"/>
<organism evidence="2 3">
    <name type="scientific">Streptomyces sulfonofaciens</name>
    <dbReference type="NCBI Taxonomy" id="68272"/>
    <lineage>
        <taxon>Bacteria</taxon>
        <taxon>Bacillati</taxon>
        <taxon>Actinomycetota</taxon>
        <taxon>Actinomycetes</taxon>
        <taxon>Kitasatosporales</taxon>
        <taxon>Streptomycetaceae</taxon>
        <taxon>Streptomyces</taxon>
    </lineage>
</organism>
<comment type="caution">
    <text evidence="2">The sequence shown here is derived from an EMBL/GenBank/DDBJ whole genome shotgun (WGS) entry which is preliminary data.</text>
</comment>
<gene>
    <name evidence="2" type="ORF">GCM10018793_00360</name>
</gene>
<name>A0A919FMH3_9ACTN</name>
<evidence type="ECO:0000313" key="2">
    <source>
        <dbReference type="EMBL" id="GHH68885.1"/>
    </source>
</evidence>
<evidence type="ECO:0000256" key="1">
    <source>
        <dbReference type="SAM" id="MobiDB-lite"/>
    </source>
</evidence>
<evidence type="ECO:0000313" key="3">
    <source>
        <dbReference type="Proteomes" id="UP000603708"/>
    </source>
</evidence>
<reference evidence="2" key="1">
    <citation type="journal article" date="2014" name="Int. J. Syst. Evol. Microbiol.">
        <title>Complete genome sequence of Corynebacterium casei LMG S-19264T (=DSM 44701T), isolated from a smear-ripened cheese.</title>
        <authorList>
            <consortium name="US DOE Joint Genome Institute (JGI-PGF)"/>
            <person name="Walter F."/>
            <person name="Albersmeier A."/>
            <person name="Kalinowski J."/>
            <person name="Ruckert C."/>
        </authorList>
    </citation>
    <scope>NUCLEOTIDE SEQUENCE</scope>
    <source>
        <strain evidence="2">JCM 5069</strain>
    </source>
</reference>
<reference evidence="2" key="2">
    <citation type="submission" date="2020-09" db="EMBL/GenBank/DDBJ databases">
        <authorList>
            <person name="Sun Q."/>
            <person name="Ohkuma M."/>
        </authorList>
    </citation>
    <scope>NUCLEOTIDE SEQUENCE</scope>
    <source>
        <strain evidence="2">JCM 5069</strain>
    </source>
</reference>
<feature type="region of interest" description="Disordered" evidence="1">
    <location>
        <begin position="1"/>
        <end position="66"/>
    </location>
</feature>
<sequence length="101" mass="10313">MPGVPDGAARVSAGPGQRLGAGHPFGTAPVRDPGRARTTAHPAQAGTPQPGPGPGSEGPAWPPYDGSGPAFRYCSRSLNFWSLPVAVRGSSVRNSTRFGHL</sequence>
<dbReference type="AlphaFoldDB" id="A0A919FMH3"/>
<protein>
    <submittedName>
        <fullName evidence="2">Uncharacterized protein</fullName>
    </submittedName>
</protein>
<dbReference type="EMBL" id="BNCD01000001">
    <property type="protein sequence ID" value="GHH68885.1"/>
    <property type="molecule type" value="Genomic_DNA"/>
</dbReference>
<keyword evidence="3" id="KW-1185">Reference proteome</keyword>
<dbReference type="Proteomes" id="UP000603708">
    <property type="component" value="Unassembled WGS sequence"/>
</dbReference>
<accession>A0A919FMH3</accession>